<keyword evidence="3" id="KW-1185">Reference proteome</keyword>
<dbReference type="GO" id="GO:0016787">
    <property type="term" value="F:hydrolase activity"/>
    <property type="evidence" value="ECO:0007669"/>
    <property type="project" value="InterPro"/>
</dbReference>
<dbReference type="EMBL" id="CP120628">
    <property type="protein sequence ID" value="WEW57334.1"/>
    <property type="molecule type" value="Genomic_DNA"/>
</dbReference>
<dbReference type="AlphaFoldDB" id="A0AAF0DFS5"/>
<organism evidence="2 3">
    <name type="scientific">Emydomyces testavorans</name>
    <dbReference type="NCBI Taxonomy" id="2070801"/>
    <lineage>
        <taxon>Eukaryota</taxon>
        <taxon>Fungi</taxon>
        <taxon>Dikarya</taxon>
        <taxon>Ascomycota</taxon>
        <taxon>Pezizomycotina</taxon>
        <taxon>Eurotiomycetes</taxon>
        <taxon>Eurotiomycetidae</taxon>
        <taxon>Onygenales</taxon>
        <taxon>Nannizziopsiaceae</taxon>
        <taxon>Emydomyces</taxon>
    </lineage>
</organism>
<dbReference type="PANTHER" id="PTHR17630:SF44">
    <property type="entry name" value="PROTEIN AIM2"/>
    <property type="match status" value="1"/>
</dbReference>
<dbReference type="PANTHER" id="PTHR17630">
    <property type="entry name" value="DIENELACTONE HYDROLASE"/>
    <property type="match status" value="1"/>
</dbReference>
<evidence type="ECO:0000313" key="2">
    <source>
        <dbReference type="EMBL" id="WEW57334.1"/>
    </source>
</evidence>
<reference evidence="2" key="1">
    <citation type="submission" date="2023-03" db="EMBL/GenBank/DDBJ databases">
        <title>Emydomyces testavorans Genome Sequence.</title>
        <authorList>
            <person name="Hoyer L."/>
        </authorList>
    </citation>
    <scope>NUCLEOTIDE SEQUENCE</scope>
    <source>
        <strain evidence="2">16-2883</strain>
    </source>
</reference>
<dbReference type="Pfam" id="PF01738">
    <property type="entry name" value="DLH"/>
    <property type="match status" value="1"/>
</dbReference>
<name>A0AAF0DFS5_9EURO</name>
<dbReference type="Proteomes" id="UP001219355">
    <property type="component" value="Chromosome 2"/>
</dbReference>
<proteinExistence type="predicted"/>
<evidence type="ECO:0000259" key="1">
    <source>
        <dbReference type="Pfam" id="PF01738"/>
    </source>
</evidence>
<gene>
    <name evidence="2" type="ORF">PRK78_002799</name>
</gene>
<evidence type="ECO:0000313" key="3">
    <source>
        <dbReference type="Proteomes" id="UP001219355"/>
    </source>
</evidence>
<protein>
    <recommendedName>
        <fullName evidence="1">Dienelactone hydrolase domain-containing protein</fullName>
    </recommendedName>
</protein>
<accession>A0AAF0DFS5</accession>
<sequence length="123" mass="13697">MESGDFEAREARQQLRTNSRWDRAILVLSEVHGIHFPNIQLLADAPAAVLECPVVAEFRGDHHPRHCGTNSQYCFELDVAASFRVKALGAIGYCFGGRYVIRLLDKGRVKAGVVNHPSFLYNG</sequence>
<dbReference type="InterPro" id="IPR002925">
    <property type="entry name" value="Dienelactn_hydro"/>
</dbReference>
<feature type="domain" description="Dienelactone hydrolase" evidence="1">
    <location>
        <begin position="83"/>
        <end position="119"/>
    </location>
</feature>